<protein>
    <recommendedName>
        <fullName evidence="4">General stress protein 17M-like domain-containing protein</fullName>
    </recommendedName>
</protein>
<organism evidence="2 3">
    <name type="scientific">Telmatocola sphagniphila</name>
    <dbReference type="NCBI Taxonomy" id="1123043"/>
    <lineage>
        <taxon>Bacteria</taxon>
        <taxon>Pseudomonadati</taxon>
        <taxon>Planctomycetota</taxon>
        <taxon>Planctomycetia</taxon>
        <taxon>Gemmatales</taxon>
        <taxon>Gemmataceae</taxon>
    </lineage>
</organism>
<evidence type="ECO:0000256" key="1">
    <source>
        <dbReference type="SAM" id="Phobius"/>
    </source>
</evidence>
<dbReference type="KEGG" id="tsph:KIH39_19610"/>
<evidence type="ECO:0000313" key="2">
    <source>
        <dbReference type="EMBL" id="QVL31038.1"/>
    </source>
</evidence>
<proteinExistence type="predicted"/>
<dbReference type="PANTHER" id="PTHR36109">
    <property type="entry name" value="MEMBRANE PROTEIN-RELATED"/>
    <property type="match status" value="1"/>
</dbReference>
<dbReference type="AlphaFoldDB" id="A0A8E6B5T1"/>
<evidence type="ECO:0000313" key="3">
    <source>
        <dbReference type="Proteomes" id="UP000676194"/>
    </source>
</evidence>
<keyword evidence="1" id="KW-0472">Membrane</keyword>
<dbReference type="Proteomes" id="UP000676194">
    <property type="component" value="Chromosome"/>
</dbReference>
<keyword evidence="3" id="KW-1185">Reference proteome</keyword>
<evidence type="ECO:0008006" key="4">
    <source>
        <dbReference type="Google" id="ProtNLM"/>
    </source>
</evidence>
<sequence>MTLPTQTTAVALFNNRLQAHDAIIALREAGFPSESIGLFSRHGEATGLKTDPLATRWEEGMGIGAAGGALTGAGLGLAVVTGLLSPIGPVVAGGALVALLASAGAGATIGTVLGGLAGVGIPEDEYHYYEGELIEGKSMVTVDANERVKEAEAIIMKHGGHLRKEY</sequence>
<reference evidence="2" key="1">
    <citation type="submission" date="2021-05" db="EMBL/GenBank/DDBJ databases">
        <title>Complete genome sequence of the cellulolytic planctomycete Telmatocola sphagniphila SP2T and characterization of the first cellulase from planctomycetes.</title>
        <authorList>
            <person name="Rakitin A.L."/>
            <person name="Beletsky A.V."/>
            <person name="Naumoff D.G."/>
            <person name="Kulichevskaya I.S."/>
            <person name="Mardanov A.V."/>
            <person name="Ravin N.V."/>
            <person name="Dedysh S.N."/>
        </authorList>
    </citation>
    <scope>NUCLEOTIDE SEQUENCE</scope>
    <source>
        <strain evidence="2">SP2T</strain>
    </source>
</reference>
<dbReference type="EMBL" id="CP074694">
    <property type="protein sequence ID" value="QVL31038.1"/>
    <property type="molecule type" value="Genomic_DNA"/>
</dbReference>
<dbReference type="RefSeq" id="WP_213494919.1">
    <property type="nucleotide sequence ID" value="NZ_CP074694.1"/>
</dbReference>
<name>A0A8E6B5T1_9BACT</name>
<keyword evidence="1" id="KW-0812">Transmembrane</keyword>
<dbReference type="InterPro" id="IPR052948">
    <property type="entry name" value="Low_temp-induced_all0457"/>
</dbReference>
<keyword evidence="1" id="KW-1133">Transmembrane helix</keyword>
<accession>A0A8E6B5T1</accession>
<feature type="transmembrane region" description="Helical" evidence="1">
    <location>
        <begin position="96"/>
        <end position="121"/>
    </location>
</feature>
<dbReference type="PANTHER" id="PTHR36109:SF2">
    <property type="entry name" value="MEMBRANE PROTEIN"/>
    <property type="match status" value="1"/>
</dbReference>
<feature type="transmembrane region" description="Helical" evidence="1">
    <location>
        <begin position="61"/>
        <end position="84"/>
    </location>
</feature>
<gene>
    <name evidence="2" type="ORF">KIH39_19610</name>
</gene>